<dbReference type="InterPro" id="IPR007527">
    <property type="entry name" value="Znf_SWIM"/>
</dbReference>
<feature type="region of interest" description="Disordered" evidence="5">
    <location>
        <begin position="385"/>
        <end position="438"/>
    </location>
</feature>
<feature type="compositionally biased region" description="Basic residues" evidence="5">
    <location>
        <begin position="69"/>
        <end position="81"/>
    </location>
</feature>
<evidence type="ECO:0000313" key="7">
    <source>
        <dbReference type="EMBL" id="GJT80775.1"/>
    </source>
</evidence>
<evidence type="ECO:0000313" key="8">
    <source>
        <dbReference type="Proteomes" id="UP001151760"/>
    </source>
</evidence>
<sequence>MDIKNKGYETCEEEEGYGEEDRFSSLEEYNLKDDCEAELGEITETLDPHRDIKVAVGIEMVIEHYRTKKQKRRMPPIKNPKKVLEQHGNGEENNHHDGKKTYLDNSDVDSLDEEIIDDGTVELRRTLVRFPRALLKYVVQEKRDYIFKKNARCFLDITCNHLIAEQYEAMIYAHPGIKPTYILNTIKAQVEIEVTRNQCKRAKLLVMKRLKRDVINEYKKLNDYAKALVDTNPGTSVDIEIEHVGTGIPPYFTRIMPIISMNESSKEYVMERRIQRINFASKWKLDCGPNIMDIVNENCAAGCKWKIKWNGADEFQVYYGRTQHCAHIGDKTCSCGAWQLSGIPCCHATAAIRSRSKNPFDYLDQSKEKFISAYNHPIKVVGSEEFWPNSGRGELSPPLPKPMPGRPKKARRRRKYEPKKSKTKLSRHGRDMHCGNCNSNTHNSKTCSLYDGASTSHDASAPRTEPAASVRNEQRQLLESASAPRHGSWNYA</sequence>
<dbReference type="EMBL" id="BQNB010019023">
    <property type="protein sequence ID" value="GJT80775.1"/>
    <property type="molecule type" value="Genomic_DNA"/>
</dbReference>
<keyword evidence="7" id="KW-0251">Elongation factor</keyword>
<evidence type="ECO:0000256" key="2">
    <source>
        <dbReference type="ARBA" id="ARBA00022771"/>
    </source>
</evidence>
<keyword evidence="8" id="KW-1185">Reference proteome</keyword>
<dbReference type="PROSITE" id="PS50966">
    <property type="entry name" value="ZF_SWIM"/>
    <property type="match status" value="1"/>
</dbReference>
<evidence type="ECO:0000256" key="5">
    <source>
        <dbReference type="SAM" id="MobiDB-lite"/>
    </source>
</evidence>
<keyword evidence="1" id="KW-0479">Metal-binding</keyword>
<feature type="region of interest" description="Disordered" evidence="5">
    <location>
        <begin position="452"/>
        <end position="492"/>
    </location>
</feature>
<protein>
    <submittedName>
        <fullName evidence="7">Elongation factor G, III-V domain-containing protein</fullName>
    </submittedName>
</protein>
<comment type="caution">
    <text evidence="7">The sequence shown here is derived from an EMBL/GenBank/DDBJ whole genome shotgun (WGS) entry which is preliminary data.</text>
</comment>
<evidence type="ECO:0000259" key="6">
    <source>
        <dbReference type="PROSITE" id="PS50966"/>
    </source>
</evidence>
<dbReference type="PANTHER" id="PTHR31973:SF197">
    <property type="entry name" value="SWIM-TYPE DOMAIN-CONTAINING PROTEIN"/>
    <property type="match status" value="1"/>
</dbReference>
<proteinExistence type="predicted"/>
<reference evidence="7" key="1">
    <citation type="journal article" date="2022" name="Int. J. Mol. Sci.">
        <title>Draft Genome of Tanacetum Coccineum: Genomic Comparison of Closely Related Tanacetum-Family Plants.</title>
        <authorList>
            <person name="Yamashiro T."/>
            <person name="Shiraishi A."/>
            <person name="Nakayama K."/>
            <person name="Satake H."/>
        </authorList>
    </citation>
    <scope>NUCLEOTIDE SEQUENCE</scope>
</reference>
<accession>A0ABQ5H064</accession>
<evidence type="ECO:0000256" key="4">
    <source>
        <dbReference type="PROSITE-ProRule" id="PRU00325"/>
    </source>
</evidence>
<feature type="domain" description="SWIM-type" evidence="6">
    <location>
        <begin position="315"/>
        <end position="356"/>
    </location>
</feature>
<reference evidence="7" key="2">
    <citation type="submission" date="2022-01" db="EMBL/GenBank/DDBJ databases">
        <authorList>
            <person name="Yamashiro T."/>
            <person name="Shiraishi A."/>
            <person name="Satake H."/>
            <person name="Nakayama K."/>
        </authorList>
    </citation>
    <scope>NUCLEOTIDE SEQUENCE</scope>
</reference>
<evidence type="ECO:0000256" key="3">
    <source>
        <dbReference type="ARBA" id="ARBA00022833"/>
    </source>
</evidence>
<dbReference type="GO" id="GO:0003746">
    <property type="term" value="F:translation elongation factor activity"/>
    <property type="evidence" value="ECO:0007669"/>
    <property type="project" value="UniProtKB-KW"/>
</dbReference>
<keyword evidence="7" id="KW-0648">Protein biosynthesis</keyword>
<feature type="compositionally biased region" description="Basic and acidic residues" evidence="5">
    <location>
        <begin position="82"/>
        <end position="102"/>
    </location>
</feature>
<dbReference type="Pfam" id="PF04434">
    <property type="entry name" value="SWIM"/>
    <property type="match status" value="1"/>
</dbReference>
<feature type="region of interest" description="Disordered" evidence="5">
    <location>
        <begin position="69"/>
        <end position="104"/>
    </location>
</feature>
<dbReference type="Proteomes" id="UP001151760">
    <property type="component" value="Unassembled WGS sequence"/>
</dbReference>
<dbReference type="PANTHER" id="PTHR31973">
    <property type="entry name" value="POLYPROTEIN, PUTATIVE-RELATED"/>
    <property type="match status" value="1"/>
</dbReference>
<dbReference type="InterPro" id="IPR006564">
    <property type="entry name" value="Znf_PMZ"/>
</dbReference>
<evidence type="ECO:0000256" key="1">
    <source>
        <dbReference type="ARBA" id="ARBA00022723"/>
    </source>
</evidence>
<keyword evidence="2 4" id="KW-0863">Zinc-finger</keyword>
<gene>
    <name evidence="7" type="ORF">Tco_1055117</name>
</gene>
<keyword evidence="3" id="KW-0862">Zinc</keyword>
<organism evidence="7 8">
    <name type="scientific">Tanacetum coccineum</name>
    <dbReference type="NCBI Taxonomy" id="301880"/>
    <lineage>
        <taxon>Eukaryota</taxon>
        <taxon>Viridiplantae</taxon>
        <taxon>Streptophyta</taxon>
        <taxon>Embryophyta</taxon>
        <taxon>Tracheophyta</taxon>
        <taxon>Spermatophyta</taxon>
        <taxon>Magnoliopsida</taxon>
        <taxon>eudicotyledons</taxon>
        <taxon>Gunneridae</taxon>
        <taxon>Pentapetalae</taxon>
        <taxon>asterids</taxon>
        <taxon>campanulids</taxon>
        <taxon>Asterales</taxon>
        <taxon>Asteraceae</taxon>
        <taxon>Asteroideae</taxon>
        <taxon>Anthemideae</taxon>
        <taxon>Anthemidinae</taxon>
        <taxon>Tanacetum</taxon>
    </lineage>
</organism>
<feature type="region of interest" description="Disordered" evidence="5">
    <location>
        <begin position="1"/>
        <end position="22"/>
    </location>
</feature>
<feature type="compositionally biased region" description="Basic residues" evidence="5">
    <location>
        <begin position="406"/>
        <end position="427"/>
    </location>
</feature>
<dbReference type="SMART" id="SM00575">
    <property type="entry name" value="ZnF_PMZ"/>
    <property type="match status" value="1"/>
</dbReference>
<name>A0ABQ5H064_9ASTR</name>